<evidence type="ECO:0000313" key="4">
    <source>
        <dbReference type="EMBL" id="OQE90462.1"/>
    </source>
</evidence>
<dbReference type="GO" id="GO:0016616">
    <property type="term" value="F:oxidoreductase activity, acting on the CH-OH group of donors, NAD or NADP as acceptor"/>
    <property type="evidence" value="ECO:0007669"/>
    <property type="project" value="InterPro"/>
</dbReference>
<dbReference type="PANTHER" id="PTHR43245">
    <property type="entry name" value="BIFUNCTIONAL POLYMYXIN RESISTANCE PROTEIN ARNA"/>
    <property type="match status" value="1"/>
</dbReference>
<comment type="caution">
    <text evidence="4">The sequence shown here is derived from an EMBL/GenBank/DDBJ whole genome shotgun (WGS) entry which is preliminary data.</text>
</comment>
<evidence type="ECO:0000313" key="5">
    <source>
        <dbReference type="Proteomes" id="UP000191691"/>
    </source>
</evidence>
<dbReference type="Gene3D" id="3.40.50.720">
    <property type="entry name" value="NAD(P)-binding Rossmann-like Domain"/>
    <property type="match status" value="1"/>
</dbReference>
<evidence type="ECO:0000259" key="3">
    <source>
        <dbReference type="Pfam" id="PF01073"/>
    </source>
</evidence>
<dbReference type="GO" id="GO:0006694">
    <property type="term" value="P:steroid biosynthetic process"/>
    <property type="evidence" value="ECO:0007669"/>
    <property type="project" value="InterPro"/>
</dbReference>
<sequence length="531" mass="59277">MTDSAKKVLVTGGTGFVGSAIVRALAEKHPNFVIAVIDQSPPRPEHVLPERTTYMQADITSTDTLSKTFEAVKPDIVVHAAGIVPDLAERWARRLEQEVWKIHFEGTQNMLDASKHSGVEAFIYTSTCCVVIDDTRTDHLHINEDRPLAFKSTIYGESKAAAEAIVLKTSSSKMLTCALRPSVLCGPGDYQLVPSIHACIAKGEIPFLIGNGLNLWDVTYVDNVADAHVLAIENLLTSRTAAGEAFFIQNNEPIVFCDFCLAVWAHFGHVPPFEMHIPKSLAYFAGLACETVTWLMGTTTTLSRGSVRDACATRYASGNKAKEILGYEARIGIEEAIRLSCERRTSNRDEFDGPHQFLEPPSPQAVAAQEKALPQLPTNLNAGEQDSILHKVNDRLSQCAYDFIAKYQFRVPIEQDKRPVKVPSDREWTEWVHLLKRLATTRRIPAHLLYNRQIKQLITVLENSLEMRHAAKHQSRPVKDDRNVLQLISAGTQVAKILRDSSAMQFLDCLYADTEKLILERRGRRVRFANP</sequence>
<dbReference type="EMBL" id="MOOB01000012">
    <property type="protein sequence ID" value="OQE90462.1"/>
    <property type="molecule type" value="Genomic_DNA"/>
</dbReference>
<evidence type="ECO:0000256" key="1">
    <source>
        <dbReference type="ARBA" id="ARBA00009219"/>
    </source>
</evidence>
<reference evidence="5" key="1">
    <citation type="journal article" date="2017" name="Nat. Microbiol.">
        <title>Global analysis of biosynthetic gene clusters reveals vast potential of secondary metabolite production in Penicillium species.</title>
        <authorList>
            <person name="Nielsen J.C."/>
            <person name="Grijseels S."/>
            <person name="Prigent S."/>
            <person name="Ji B."/>
            <person name="Dainat J."/>
            <person name="Nielsen K.F."/>
            <person name="Frisvad J.C."/>
            <person name="Workman M."/>
            <person name="Nielsen J."/>
        </authorList>
    </citation>
    <scope>NUCLEOTIDE SEQUENCE [LARGE SCALE GENOMIC DNA]</scope>
    <source>
        <strain evidence="5">IBT 13039</strain>
    </source>
</reference>
<keyword evidence="2" id="KW-0560">Oxidoreductase</keyword>
<dbReference type="PANTHER" id="PTHR43245:SF51">
    <property type="entry name" value="SHORT CHAIN DEHYDROGENASE_REDUCTASE FAMILY 42E, MEMBER 2"/>
    <property type="match status" value="1"/>
</dbReference>
<evidence type="ECO:0000256" key="2">
    <source>
        <dbReference type="ARBA" id="ARBA00023002"/>
    </source>
</evidence>
<dbReference type="SUPFAM" id="SSF51735">
    <property type="entry name" value="NAD(P)-binding Rossmann-fold domains"/>
    <property type="match status" value="1"/>
</dbReference>
<proteinExistence type="inferred from homology"/>
<name>A0A1V6YTF7_PENNA</name>
<dbReference type="InterPro" id="IPR036291">
    <property type="entry name" value="NAD(P)-bd_dom_sf"/>
</dbReference>
<protein>
    <recommendedName>
        <fullName evidence="3">3-beta hydroxysteroid dehydrogenase/isomerase domain-containing protein</fullName>
    </recommendedName>
</protein>
<comment type="similarity">
    <text evidence="1">Belongs to the 3-beta-HSD family.</text>
</comment>
<dbReference type="AlphaFoldDB" id="A0A1V6YTF7"/>
<feature type="domain" description="3-beta hydroxysteroid dehydrogenase/isomerase" evidence="3">
    <location>
        <begin position="9"/>
        <end position="272"/>
    </location>
</feature>
<keyword evidence="5" id="KW-1185">Reference proteome</keyword>
<dbReference type="Pfam" id="PF01073">
    <property type="entry name" value="3Beta_HSD"/>
    <property type="match status" value="1"/>
</dbReference>
<dbReference type="InterPro" id="IPR050177">
    <property type="entry name" value="Lipid_A_modif_metabolic_enz"/>
</dbReference>
<accession>A0A1V6YTF7</accession>
<dbReference type="Proteomes" id="UP000191691">
    <property type="component" value="Unassembled WGS sequence"/>
</dbReference>
<gene>
    <name evidence="4" type="ORF">PENNAL_c0012G04510</name>
</gene>
<organism evidence="4 5">
    <name type="scientific">Penicillium nalgiovense</name>
    <dbReference type="NCBI Taxonomy" id="60175"/>
    <lineage>
        <taxon>Eukaryota</taxon>
        <taxon>Fungi</taxon>
        <taxon>Dikarya</taxon>
        <taxon>Ascomycota</taxon>
        <taxon>Pezizomycotina</taxon>
        <taxon>Eurotiomycetes</taxon>
        <taxon>Eurotiomycetidae</taxon>
        <taxon>Eurotiales</taxon>
        <taxon>Aspergillaceae</taxon>
        <taxon>Penicillium</taxon>
    </lineage>
</organism>
<dbReference type="InterPro" id="IPR002225">
    <property type="entry name" value="3Beta_OHSteriod_DH/Estase"/>
</dbReference>
<dbReference type="STRING" id="60175.A0A1V6YTF7"/>
<dbReference type="OMA" id="GGKFYFV"/>